<dbReference type="Gene3D" id="1.20.1530.20">
    <property type="match status" value="1"/>
</dbReference>
<evidence type="ECO:0000256" key="7">
    <source>
        <dbReference type="ARBA" id="ARBA00023136"/>
    </source>
</evidence>
<sequence length="300" mass="33297">MNIIMALFPLIVLIAMGYVLKRTQFLKNEFWENSEKLNYYILFPILLFTNLADVQLELPAILQMLIAFFIIVFSVSALLWLCKKIYQIPPGRFGVYLQSHIRFNTYIGLALMGTLFGAKGMQMFAMLIAVAIPAVNILSVMGFSQGQRGQWLNTLWAVFKNPLILGCAAGILFNLSGLGLLSGMQSLLKILAAMSLPLGLLSVGVALQFGQLRYDLFSLSWNTAGRLIAMPCLAYAVCMWAGLDTMQSAIVVTFFSLPTASAAYILTRYFQGDSQLMAGVISLQTLCFIASFPLLMWLLY</sequence>
<evidence type="ECO:0000256" key="4">
    <source>
        <dbReference type="ARBA" id="ARBA00022475"/>
    </source>
</evidence>
<proteinExistence type="inferred from homology"/>
<keyword evidence="7 8" id="KW-0472">Membrane</keyword>
<gene>
    <name evidence="9" type="ORF">AZH43_14930</name>
</gene>
<feature type="transmembrane region" description="Helical" evidence="8">
    <location>
        <begin position="125"/>
        <end position="143"/>
    </location>
</feature>
<keyword evidence="10" id="KW-1185">Reference proteome</keyword>
<reference evidence="9 10" key="1">
    <citation type="submission" date="2016-03" db="EMBL/GenBank/DDBJ databases">
        <title>Acinetobacter genomospecies 28 strain ANC 4149.</title>
        <authorList>
            <person name="Radolfova-Krizova L."/>
            <person name="Nemec A."/>
        </authorList>
    </citation>
    <scope>NUCLEOTIDE SEQUENCE [LARGE SCALE GENOMIC DNA]</scope>
    <source>
        <strain evidence="9 10">ANC 4149</strain>
    </source>
</reference>
<evidence type="ECO:0000256" key="8">
    <source>
        <dbReference type="SAM" id="Phobius"/>
    </source>
</evidence>
<keyword evidence="5 8" id="KW-0812">Transmembrane</keyword>
<feature type="transmembrane region" description="Helical" evidence="8">
    <location>
        <begin position="190"/>
        <end position="212"/>
    </location>
</feature>
<dbReference type="Pfam" id="PF03547">
    <property type="entry name" value="Mem_trans"/>
    <property type="match status" value="2"/>
</dbReference>
<dbReference type="EMBL" id="LUAW01000027">
    <property type="protein sequence ID" value="KYQ71400.1"/>
    <property type="molecule type" value="Genomic_DNA"/>
</dbReference>
<evidence type="ECO:0000256" key="1">
    <source>
        <dbReference type="ARBA" id="ARBA00004651"/>
    </source>
</evidence>
<evidence type="ECO:0000256" key="6">
    <source>
        <dbReference type="ARBA" id="ARBA00022989"/>
    </source>
</evidence>
<evidence type="ECO:0000313" key="9">
    <source>
        <dbReference type="EMBL" id="KYQ71400.1"/>
    </source>
</evidence>
<keyword evidence="6 8" id="KW-1133">Transmembrane helix</keyword>
<dbReference type="PANTHER" id="PTHR36838:SF4">
    <property type="entry name" value="AUXIN EFFLUX CARRIER FAMILY PROTEIN"/>
    <property type="match status" value="1"/>
</dbReference>
<dbReference type="STRING" id="1806892.AZH43_14930"/>
<dbReference type="OrthoDB" id="9805563at2"/>
<dbReference type="AlphaFoldDB" id="A0A151Y032"/>
<comment type="subcellular location">
    <subcellularLocation>
        <location evidence="1">Cell membrane</location>
        <topology evidence="1">Multi-pass membrane protein</topology>
    </subcellularLocation>
</comment>
<name>A0A151Y032_9GAMM</name>
<evidence type="ECO:0000256" key="3">
    <source>
        <dbReference type="ARBA" id="ARBA00022448"/>
    </source>
</evidence>
<evidence type="ECO:0000313" key="10">
    <source>
        <dbReference type="Proteomes" id="UP000076276"/>
    </source>
</evidence>
<dbReference type="Proteomes" id="UP000076276">
    <property type="component" value="Unassembled WGS sequence"/>
</dbReference>
<dbReference type="RefSeq" id="WP_067670158.1">
    <property type="nucleotide sequence ID" value="NZ_CBCSIK010000006.1"/>
</dbReference>
<comment type="caution">
    <text evidence="9">The sequence shown here is derived from an EMBL/GenBank/DDBJ whole genome shotgun (WGS) entry which is preliminary data.</text>
</comment>
<dbReference type="InterPro" id="IPR038770">
    <property type="entry name" value="Na+/solute_symporter_sf"/>
</dbReference>
<comment type="similarity">
    <text evidence="2">Belongs to the auxin efflux carrier (TC 2.A.69) family.</text>
</comment>
<feature type="transmembrane region" description="Helical" evidence="8">
    <location>
        <begin position="61"/>
        <end position="81"/>
    </location>
</feature>
<keyword evidence="3" id="KW-0813">Transport</keyword>
<feature type="transmembrane region" description="Helical" evidence="8">
    <location>
        <begin position="276"/>
        <end position="299"/>
    </location>
</feature>
<dbReference type="InterPro" id="IPR004776">
    <property type="entry name" value="Mem_transp_PIN-like"/>
</dbReference>
<evidence type="ECO:0000256" key="2">
    <source>
        <dbReference type="ARBA" id="ARBA00010145"/>
    </source>
</evidence>
<dbReference type="PANTHER" id="PTHR36838">
    <property type="entry name" value="AUXIN EFFLUX CARRIER FAMILY PROTEIN"/>
    <property type="match status" value="1"/>
</dbReference>
<accession>A0A151Y032</accession>
<feature type="transmembrane region" description="Helical" evidence="8">
    <location>
        <begin position="224"/>
        <end position="243"/>
    </location>
</feature>
<dbReference type="GO" id="GO:0005886">
    <property type="term" value="C:plasma membrane"/>
    <property type="evidence" value="ECO:0007669"/>
    <property type="project" value="UniProtKB-SubCell"/>
</dbReference>
<organism evidence="9 10">
    <name type="scientific">Acinetobacter pragensis</name>
    <dbReference type="NCBI Taxonomy" id="1806892"/>
    <lineage>
        <taxon>Bacteria</taxon>
        <taxon>Pseudomonadati</taxon>
        <taxon>Pseudomonadota</taxon>
        <taxon>Gammaproteobacteria</taxon>
        <taxon>Moraxellales</taxon>
        <taxon>Moraxellaceae</taxon>
        <taxon>Acinetobacter</taxon>
    </lineage>
</organism>
<protein>
    <submittedName>
        <fullName evidence="9">Transporter</fullName>
    </submittedName>
</protein>
<feature type="transmembrane region" description="Helical" evidence="8">
    <location>
        <begin position="163"/>
        <end position="183"/>
    </location>
</feature>
<dbReference type="GO" id="GO:0055085">
    <property type="term" value="P:transmembrane transport"/>
    <property type="evidence" value="ECO:0007669"/>
    <property type="project" value="InterPro"/>
</dbReference>
<evidence type="ECO:0000256" key="5">
    <source>
        <dbReference type="ARBA" id="ARBA00022692"/>
    </source>
</evidence>
<keyword evidence="4" id="KW-1003">Cell membrane</keyword>
<feature type="transmembrane region" description="Helical" evidence="8">
    <location>
        <begin position="250"/>
        <end position="270"/>
    </location>
</feature>
<feature type="transmembrane region" description="Helical" evidence="8">
    <location>
        <begin position="37"/>
        <end position="54"/>
    </location>
</feature>